<keyword evidence="1" id="KW-1133">Transmembrane helix</keyword>
<name>A0A0E0LHN9_ORYPU</name>
<evidence type="ECO:0000313" key="2">
    <source>
        <dbReference type="EnsemblPlants" id="OPUNC07G04520.1"/>
    </source>
</evidence>
<feature type="transmembrane region" description="Helical" evidence="1">
    <location>
        <begin position="206"/>
        <end position="229"/>
    </location>
</feature>
<dbReference type="Gramene" id="OPUNC07G04520.1">
    <property type="protein sequence ID" value="OPUNC07G04520.1"/>
    <property type="gene ID" value="OPUNC07G04520"/>
</dbReference>
<evidence type="ECO:0000313" key="3">
    <source>
        <dbReference type="Proteomes" id="UP000026962"/>
    </source>
</evidence>
<reference evidence="2" key="2">
    <citation type="submission" date="2018-05" db="EMBL/GenBank/DDBJ databases">
        <title>OpunRS2 (Oryza punctata Reference Sequence Version 2).</title>
        <authorList>
            <person name="Zhang J."/>
            <person name="Kudrna D."/>
            <person name="Lee S."/>
            <person name="Talag J."/>
            <person name="Welchert J."/>
            <person name="Wing R.A."/>
        </authorList>
    </citation>
    <scope>NUCLEOTIDE SEQUENCE [LARGE SCALE GENOMIC DNA]</scope>
</reference>
<protein>
    <submittedName>
        <fullName evidence="2">Uncharacterized protein</fullName>
    </submittedName>
</protein>
<dbReference type="HOGENOM" id="CLU_684052_0_0_1"/>
<dbReference type="Proteomes" id="UP000026962">
    <property type="component" value="Chromosome 7"/>
</dbReference>
<dbReference type="AlphaFoldDB" id="A0A0E0LHN9"/>
<keyword evidence="3" id="KW-1185">Reference proteome</keyword>
<evidence type="ECO:0000256" key="1">
    <source>
        <dbReference type="SAM" id="Phobius"/>
    </source>
</evidence>
<proteinExistence type="predicted"/>
<dbReference type="EnsemblPlants" id="OPUNC07G04520.1">
    <property type="protein sequence ID" value="OPUNC07G04520.1"/>
    <property type="gene ID" value="OPUNC07G04520"/>
</dbReference>
<sequence length="403" mass="44546">MVAAAARARALSPEGEEEAVARCGCEGYNKYKDVHLEQVFKTARPLQDKFLGTGPGGCMGNNNSTFWRPQKFWVATCIAFITTAECKQGNINSTGLMGANPGVHNHRTYIYSYGNANHQKASAEESFAITSIPIHLSVLQQNPSRTDLWLLKSPLGEPRAQHFPTGSILRYTPTTSAAATMGSLSSDPLHIILDNRNLLRTNSHHLFPTLITASSASTAGIAGIIILLAPRRDEELIRLRIAGLKHQLPLPARAGRDLGHGISPKPPNLLHCKRKSRRYQHHIHASIINQSKKKTTTRYISSSVSLQEPRMKEYLSFSSTLLRYNWVKHQILNYSNEDDNKKEGTIGYHQSQGITGKRVVMQAASAAAILTNQSITRVRFSCAPSSYPFPPPLNHPNLSYPTH</sequence>
<organism evidence="2">
    <name type="scientific">Oryza punctata</name>
    <name type="common">Red rice</name>
    <dbReference type="NCBI Taxonomy" id="4537"/>
    <lineage>
        <taxon>Eukaryota</taxon>
        <taxon>Viridiplantae</taxon>
        <taxon>Streptophyta</taxon>
        <taxon>Embryophyta</taxon>
        <taxon>Tracheophyta</taxon>
        <taxon>Spermatophyta</taxon>
        <taxon>Magnoliopsida</taxon>
        <taxon>Liliopsida</taxon>
        <taxon>Poales</taxon>
        <taxon>Poaceae</taxon>
        <taxon>BOP clade</taxon>
        <taxon>Oryzoideae</taxon>
        <taxon>Oryzeae</taxon>
        <taxon>Oryzinae</taxon>
        <taxon>Oryza</taxon>
    </lineage>
</organism>
<reference evidence="2" key="1">
    <citation type="submission" date="2015-04" db="UniProtKB">
        <authorList>
            <consortium name="EnsemblPlants"/>
        </authorList>
    </citation>
    <scope>IDENTIFICATION</scope>
</reference>
<keyword evidence="1" id="KW-0472">Membrane</keyword>
<keyword evidence="1" id="KW-0812">Transmembrane</keyword>
<accession>A0A0E0LHN9</accession>